<gene>
    <name evidence="1" type="ORF">DF286_14150</name>
</gene>
<name>A0A2U2IYW9_9SPHN</name>
<organism evidence="1 2">
    <name type="scientific">Allosphingosinicella humi</name>
    <dbReference type="NCBI Taxonomy" id="2068657"/>
    <lineage>
        <taxon>Bacteria</taxon>
        <taxon>Pseudomonadati</taxon>
        <taxon>Pseudomonadota</taxon>
        <taxon>Alphaproteobacteria</taxon>
        <taxon>Sphingomonadales</taxon>
        <taxon>Sphingomonadaceae</taxon>
        <taxon>Allosphingosinicella</taxon>
    </lineage>
</organism>
<evidence type="ECO:0000313" key="2">
    <source>
        <dbReference type="Proteomes" id="UP000245916"/>
    </source>
</evidence>
<dbReference type="RefSeq" id="WP_109272330.1">
    <property type="nucleotide sequence ID" value="NZ_QFFF01000002.1"/>
</dbReference>
<dbReference type="Pfam" id="PF22391">
    <property type="entry name" value="DUF6975"/>
    <property type="match status" value="1"/>
</dbReference>
<dbReference type="Proteomes" id="UP000245916">
    <property type="component" value="Unassembled WGS sequence"/>
</dbReference>
<reference evidence="1 2" key="1">
    <citation type="submission" date="2018-05" db="EMBL/GenBank/DDBJ databases">
        <title>Genome of Sphingosinicella humi QZX222.</title>
        <authorList>
            <person name="Qiao Z."/>
            <person name="Wang G."/>
        </authorList>
    </citation>
    <scope>NUCLEOTIDE SEQUENCE [LARGE SCALE GENOMIC DNA]</scope>
    <source>
        <strain evidence="1 2">QZX222</strain>
    </source>
</reference>
<dbReference type="InterPro" id="IPR054248">
    <property type="entry name" value="DUF6975"/>
</dbReference>
<proteinExistence type="predicted"/>
<evidence type="ECO:0000313" key="1">
    <source>
        <dbReference type="EMBL" id="PWG01268.1"/>
    </source>
</evidence>
<comment type="caution">
    <text evidence="1">The sequence shown here is derived from an EMBL/GenBank/DDBJ whole genome shotgun (WGS) entry which is preliminary data.</text>
</comment>
<keyword evidence="2" id="KW-1185">Reference proteome</keyword>
<accession>A0A2U2IYW9</accession>
<sequence length="223" mass="23053">MASASVGLARSPRAGELLLSSAAAQGSAAHAYLTSEDLLSGREAPRNLADAVHFLAALHGRYPGVVDHAANRCVDPLVRGWFNDATYSFAAERAYLARLAVAAGPLPSTPGAADSAGAVLGQRHALEMLSQSERNGCAVGAALAVVLDWSAIRSVLDAAGRRFGVDAPAWPFADATAIADLADGFAATPSLQRALLFGAEQVVIQHFGLWDLLEARGQARAAV</sequence>
<dbReference type="OrthoDB" id="7468483at2"/>
<dbReference type="EMBL" id="QFFF01000002">
    <property type="protein sequence ID" value="PWG01268.1"/>
    <property type="molecule type" value="Genomic_DNA"/>
</dbReference>
<protein>
    <recommendedName>
        <fullName evidence="3">Heme oxygenase</fullName>
    </recommendedName>
</protein>
<evidence type="ECO:0008006" key="3">
    <source>
        <dbReference type="Google" id="ProtNLM"/>
    </source>
</evidence>
<dbReference type="AlphaFoldDB" id="A0A2U2IYW9"/>